<dbReference type="SUPFAM" id="SSF51261">
    <property type="entry name" value="Duplicated hybrid motif"/>
    <property type="match status" value="1"/>
</dbReference>
<dbReference type="PANTHER" id="PTHR21666">
    <property type="entry name" value="PEPTIDASE-RELATED"/>
    <property type="match status" value="1"/>
</dbReference>
<dbReference type="Pfam" id="PF01476">
    <property type="entry name" value="LysM"/>
    <property type="match status" value="1"/>
</dbReference>
<accession>A0A1I4V4L5</accession>
<evidence type="ECO:0000313" key="5">
    <source>
        <dbReference type="Proteomes" id="UP000198575"/>
    </source>
</evidence>
<dbReference type="GO" id="GO:0009279">
    <property type="term" value="C:cell outer membrane"/>
    <property type="evidence" value="ECO:0007669"/>
    <property type="project" value="TreeGrafter"/>
</dbReference>
<dbReference type="CDD" id="cd00118">
    <property type="entry name" value="LysM"/>
    <property type="match status" value="1"/>
</dbReference>
<evidence type="ECO:0000313" key="4">
    <source>
        <dbReference type="EMBL" id="SFM96136.1"/>
    </source>
</evidence>
<dbReference type="CDD" id="cd12797">
    <property type="entry name" value="M23_peptidase"/>
    <property type="match status" value="1"/>
</dbReference>
<dbReference type="Gene3D" id="2.70.70.10">
    <property type="entry name" value="Glucose Permease (Domain IIA)"/>
    <property type="match status" value="1"/>
</dbReference>
<dbReference type="InterPro" id="IPR036779">
    <property type="entry name" value="LysM_dom_sf"/>
</dbReference>
<dbReference type="GO" id="GO:0032153">
    <property type="term" value="C:cell division site"/>
    <property type="evidence" value="ECO:0007669"/>
    <property type="project" value="TreeGrafter"/>
</dbReference>
<dbReference type="SMART" id="SM00257">
    <property type="entry name" value="LysM"/>
    <property type="match status" value="1"/>
</dbReference>
<evidence type="ECO:0000256" key="1">
    <source>
        <dbReference type="ARBA" id="ARBA00038420"/>
    </source>
</evidence>
<dbReference type="InterPro" id="IPR050570">
    <property type="entry name" value="Cell_wall_metabolism_enzyme"/>
</dbReference>
<sequence length="291" mass="30550">MCFAGSVLILAGCASTPPAPVEDRSIGGHSRRGHVTGPSASRLAAGSYRVRRGDTLYSIAFRNGLDYRDLASANGIDPPYTIYVDQVIRLDRRARAGRKPAVASVSKPARESRAQSATRSSTPPLRSGGGSATVPATAVATESASVSSRPAPSVPPPASEAVNAVPSAGMVWRWPADGPRDGGFVPGDPTRQGINITGKSGDPVRAAADGVVVYSGNGLIGYGELIIIKHNSTMLSAYGHNRRRLVQEGDRIKVGQQIAEMGSSSASRDMLHFEIRRNGKPVDPLAYLPSR</sequence>
<dbReference type="GO" id="GO:0004222">
    <property type="term" value="F:metalloendopeptidase activity"/>
    <property type="evidence" value="ECO:0007669"/>
    <property type="project" value="TreeGrafter"/>
</dbReference>
<organism evidence="4 5">
    <name type="scientific">Dokdonella immobilis</name>
    <dbReference type="NCBI Taxonomy" id="578942"/>
    <lineage>
        <taxon>Bacteria</taxon>
        <taxon>Pseudomonadati</taxon>
        <taxon>Pseudomonadota</taxon>
        <taxon>Gammaproteobacteria</taxon>
        <taxon>Lysobacterales</taxon>
        <taxon>Rhodanobacteraceae</taxon>
        <taxon>Dokdonella</taxon>
    </lineage>
</organism>
<dbReference type="AlphaFoldDB" id="A0A1I4V4L5"/>
<feature type="compositionally biased region" description="Polar residues" evidence="2">
    <location>
        <begin position="114"/>
        <end position="124"/>
    </location>
</feature>
<feature type="compositionally biased region" description="Low complexity" evidence="2">
    <location>
        <begin position="132"/>
        <end position="151"/>
    </location>
</feature>
<name>A0A1I4V4L5_9GAMM</name>
<feature type="domain" description="LysM" evidence="3">
    <location>
        <begin position="46"/>
        <end position="90"/>
    </location>
</feature>
<dbReference type="Proteomes" id="UP000198575">
    <property type="component" value="Unassembled WGS sequence"/>
</dbReference>
<feature type="region of interest" description="Disordered" evidence="2">
    <location>
        <begin position="95"/>
        <end position="160"/>
    </location>
</feature>
<comment type="similarity">
    <text evidence="1">Belongs to the E.coli NlpD/Haemophilus LppB family.</text>
</comment>
<dbReference type="InterPro" id="IPR011055">
    <property type="entry name" value="Dup_hybrid_motif"/>
</dbReference>
<protein>
    <submittedName>
        <fullName evidence="4">Lipoprotein NlpD</fullName>
    </submittedName>
</protein>
<dbReference type="Gene3D" id="3.10.350.10">
    <property type="entry name" value="LysM domain"/>
    <property type="match status" value="1"/>
</dbReference>
<dbReference type="PANTHER" id="PTHR21666:SF263">
    <property type="entry name" value="MUREIN HYDROLASE ACTIVATOR NLPD"/>
    <property type="match status" value="1"/>
</dbReference>
<evidence type="ECO:0000259" key="3">
    <source>
        <dbReference type="PROSITE" id="PS51782"/>
    </source>
</evidence>
<evidence type="ECO:0000256" key="2">
    <source>
        <dbReference type="SAM" id="MobiDB-lite"/>
    </source>
</evidence>
<dbReference type="InterPro" id="IPR018392">
    <property type="entry name" value="LysM"/>
</dbReference>
<dbReference type="EMBL" id="FOVF01000001">
    <property type="protein sequence ID" value="SFM96136.1"/>
    <property type="molecule type" value="Genomic_DNA"/>
</dbReference>
<dbReference type="InterPro" id="IPR016047">
    <property type="entry name" value="M23ase_b-sheet_dom"/>
</dbReference>
<dbReference type="PROSITE" id="PS51782">
    <property type="entry name" value="LYSM"/>
    <property type="match status" value="1"/>
</dbReference>
<dbReference type="Pfam" id="PF01551">
    <property type="entry name" value="Peptidase_M23"/>
    <property type="match status" value="1"/>
</dbReference>
<gene>
    <name evidence="4" type="ORF">SAMN05216289_101118</name>
</gene>
<keyword evidence="4" id="KW-0449">Lipoprotein</keyword>
<keyword evidence="5" id="KW-1185">Reference proteome</keyword>
<feature type="region of interest" description="Disordered" evidence="2">
    <location>
        <begin position="16"/>
        <end position="40"/>
    </location>
</feature>
<proteinExistence type="inferred from homology"/>
<reference evidence="4 5" key="1">
    <citation type="submission" date="2016-10" db="EMBL/GenBank/DDBJ databases">
        <authorList>
            <person name="de Groot N.N."/>
        </authorList>
    </citation>
    <scope>NUCLEOTIDE SEQUENCE [LARGE SCALE GENOMIC DNA]</scope>
    <source>
        <strain evidence="4 5">CGMCC 1.7659</strain>
    </source>
</reference>
<dbReference type="STRING" id="578942.SAMN05216289_101118"/>